<dbReference type="Proteomes" id="UP001592582">
    <property type="component" value="Unassembled WGS sequence"/>
</dbReference>
<sequence length="44" mass="5022">MSTRTLLRRVREQVRQAQFLLGTTAHPVDRIAGVSPRAYRDAVQ</sequence>
<comment type="caution">
    <text evidence="1">The sequence shown here is derived from an EMBL/GenBank/DDBJ whole genome shotgun (WGS) entry which is preliminary data.</text>
</comment>
<evidence type="ECO:0000313" key="2">
    <source>
        <dbReference type="Proteomes" id="UP001592582"/>
    </source>
</evidence>
<keyword evidence="2" id="KW-1185">Reference proteome</keyword>
<gene>
    <name evidence="1" type="ORF">ACEZDG_21355</name>
</gene>
<proteinExistence type="predicted"/>
<evidence type="ECO:0000313" key="1">
    <source>
        <dbReference type="EMBL" id="MFC1411814.1"/>
    </source>
</evidence>
<name>A0ABV6VDM5_9ACTN</name>
<accession>A0ABV6VDM5</accession>
<reference evidence="1 2" key="1">
    <citation type="submission" date="2024-09" db="EMBL/GenBank/DDBJ databases">
        <authorList>
            <person name="Lee S.D."/>
        </authorList>
    </citation>
    <scope>NUCLEOTIDE SEQUENCE [LARGE SCALE GENOMIC DNA]</scope>
    <source>
        <strain evidence="1 2">N1-1</strain>
    </source>
</reference>
<dbReference type="EMBL" id="JBHEZX010000009">
    <property type="protein sequence ID" value="MFC1411814.1"/>
    <property type="molecule type" value="Genomic_DNA"/>
</dbReference>
<protein>
    <submittedName>
        <fullName evidence="1">Uncharacterized protein</fullName>
    </submittedName>
</protein>
<organism evidence="1 2">
    <name type="scientific">Streptacidiphilus alkalitolerans</name>
    <dbReference type="NCBI Taxonomy" id="3342712"/>
    <lineage>
        <taxon>Bacteria</taxon>
        <taxon>Bacillati</taxon>
        <taxon>Actinomycetota</taxon>
        <taxon>Actinomycetes</taxon>
        <taxon>Kitasatosporales</taxon>
        <taxon>Streptomycetaceae</taxon>
        <taxon>Streptacidiphilus</taxon>
    </lineage>
</organism>